<evidence type="ECO:0000256" key="7">
    <source>
        <dbReference type="ARBA" id="ARBA00023170"/>
    </source>
</evidence>
<dbReference type="Gene3D" id="3.40.190.10">
    <property type="entry name" value="Periplasmic binding protein-like II"/>
    <property type="match status" value="1"/>
</dbReference>
<proteinExistence type="predicted"/>
<evidence type="ECO:0000256" key="2">
    <source>
        <dbReference type="ARBA" id="ARBA00022448"/>
    </source>
</evidence>
<evidence type="ECO:0000256" key="3">
    <source>
        <dbReference type="ARBA" id="ARBA00022692"/>
    </source>
</evidence>
<evidence type="ECO:0000256" key="9">
    <source>
        <dbReference type="ARBA" id="ARBA00023286"/>
    </source>
</evidence>
<keyword evidence="9" id="KW-1071">Ligand-gated ion channel</keyword>
<evidence type="ECO:0000313" key="13">
    <source>
        <dbReference type="Proteomes" id="UP001148838"/>
    </source>
</evidence>
<feature type="domain" description="Ionotropic glutamate receptor L-glutamate and glycine-binding" evidence="11">
    <location>
        <begin position="233"/>
        <end position="317"/>
    </location>
</feature>
<gene>
    <name evidence="12" type="ORF">ANN_13652</name>
</gene>
<comment type="caution">
    <text evidence="12">The sequence shown here is derived from an EMBL/GenBank/DDBJ whole genome shotgun (WGS) entry which is preliminary data.</text>
</comment>
<evidence type="ECO:0000256" key="6">
    <source>
        <dbReference type="ARBA" id="ARBA00023136"/>
    </source>
</evidence>
<keyword evidence="7" id="KW-0675">Receptor</keyword>
<keyword evidence="3" id="KW-0812">Transmembrane</keyword>
<keyword evidence="10" id="KW-0407">Ion channel</keyword>
<evidence type="ECO:0000256" key="4">
    <source>
        <dbReference type="ARBA" id="ARBA00022989"/>
    </source>
</evidence>
<evidence type="ECO:0000313" key="12">
    <source>
        <dbReference type="EMBL" id="KAJ4446950.1"/>
    </source>
</evidence>
<evidence type="ECO:0000256" key="10">
    <source>
        <dbReference type="ARBA" id="ARBA00023303"/>
    </source>
</evidence>
<dbReference type="Pfam" id="PF10613">
    <property type="entry name" value="Lig_chan-Glu_bd"/>
    <property type="match status" value="1"/>
</dbReference>
<keyword evidence="13" id="KW-1185">Reference proteome</keyword>
<comment type="subcellular location">
    <subcellularLocation>
        <location evidence="1">Membrane</location>
        <topology evidence="1">Multi-pass membrane protein</topology>
    </subcellularLocation>
</comment>
<evidence type="ECO:0000259" key="11">
    <source>
        <dbReference type="Pfam" id="PF10613"/>
    </source>
</evidence>
<evidence type="ECO:0000256" key="5">
    <source>
        <dbReference type="ARBA" id="ARBA00023065"/>
    </source>
</evidence>
<dbReference type="EMBL" id="JAJSOF020000009">
    <property type="protein sequence ID" value="KAJ4446950.1"/>
    <property type="molecule type" value="Genomic_DNA"/>
</dbReference>
<dbReference type="Proteomes" id="UP001148838">
    <property type="component" value="Unassembled WGS sequence"/>
</dbReference>
<keyword evidence="6" id="KW-0472">Membrane</keyword>
<keyword evidence="2" id="KW-0813">Transport</keyword>
<protein>
    <recommendedName>
        <fullName evidence="11">Ionotropic glutamate receptor L-glutamate and glycine-binding domain-containing protein</fullName>
    </recommendedName>
</protein>
<accession>A0ABQ8TK63</accession>
<organism evidence="12 13">
    <name type="scientific">Periplaneta americana</name>
    <name type="common">American cockroach</name>
    <name type="synonym">Blatta americana</name>
    <dbReference type="NCBI Taxonomy" id="6978"/>
    <lineage>
        <taxon>Eukaryota</taxon>
        <taxon>Metazoa</taxon>
        <taxon>Ecdysozoa</taxon>
        <taxon>Arthropoda</taxon>
        <taxon>Hexapoda</taxon>
        <taxon>Insecta</taxon>
        <taxon>Pterygota</taxon>
        <taxon>Neoptera</taxon>
        <taxon>Polyneoptera</taxon>
        <taxon>Dictyoptera</taxon>
        <taxon>Blattodea</taxon>
        <taxon>Blattoidea</taxon>
        <taxon>Blattidae</taxon>
        <taxon>Blattinae</taxon>
        <taxon>Periplaneta</taxon>
    </lineage>
</organism>
<name>A0ABQ8TK63_PERAM</name>
<evidence type="ECO:0000256" key="1">
    <source>
        <dbReference type="ARBA" id="ARBA00004141"/>
    </source>
</evidence>
<keyword evidence="4" id="KW-1133">Transmembrane helix</keyword>
<sequence>MSPESSTESCPAFAHIGLRENPGKKPNQVIFPERESNPGHLLSRPDALAVTPRNCGHFSDEHGERWEEALELSKFLIARNIPVRTLNAMETDLSQPQFHNHLAFLLSDESTLVHHVRSYKIFVKLLMVLSKKVSGTVWLAFLRPGQTIEGLLAGAYVRLNVEFLLAQSMAWGVQLHEAYHVVQGSPLRVQVFGELRGQLFTASALSAFYRRGSLGGQVVKTASINRSSLVWVNEDKTIGGFYGRIWAEVEKHLNFTYVKMTEIILPATGMWGYKMENGTWTGVVGMVTRREAEVGVCDIAIKEDRVGVISYTMPVATFQCVI</sequence>
<dbReference type="InterPro" id="IPR019594">
    <property type="entry name" value="Glu/Gly-bd"/>
</dbReference>
<keyword evidence="5" id="KW-0406">Ion transport</keyword>
<keyword evidence="8" id="KW-0325">Glycoprotein</keyword>
<reference evidence="12 13" key="1">
    <citation type="journal article" date="2022" name="Allergy">
        <title>Genome assembly and annotation of Periplaneta americana reveal a comprehensive cockroach allergen profile.</title>
        <authorList>
            <person name="Wang L."/>
            <person name="Xiong Q."/>
            <person name="Saelim N."/>
            <person name="Wang L."/>
            <person name="Nong W."/>
            <person name="Wan A.T."/>
            <person name="Shi M."/>
            <person name="Liu X."/>
            <person name="Cao Q."/>
            <person name="Hui J.H.L."/>
            <person name="Sookrung N."/>
            <person name="Leung T.F."/>
            <person name="Tungtrongchitr A."/>
            <person name="Tsui S.K.W."/>
        </authorList>
    </citation>
    <scope>NUCLEOTIDE SEQUENCE [LARGE SCALE GENOMIC DNA]</scope>
    <source>
        <strain evidence="12">PWHHKU_190912</strain>
    </source>
</reference>
<dbReference type="SUPFAM" id="SSF53850">
    <property type="entry name" value="Periplasmic binding protein-like II"/>
    <property type="match status" value="1"/>
</dbReference>
<evidence type="ECO:0000256" key="8">
    <source>
        <dbReference type="ARBA" id="ARBA00023180"/>
    </source>
</evidence>